<accession>A0A183TGQ1</accession>
<feature type="region of interest" description="Disordered" evidence="1">
    <location>
        <begin position="134"/>
        <end position="165"/>
    </location>
</feature>
<dbReference type="OrthoDB" id="6278505at2759"/>
<evidence type="ECO:0000313" key="4">
    <source>
        <dbReference type="WBParaSite" id="SSLN_0001624001-mRNA-1"/>
    </source>
</evidence>
<dbReference type="AlphaFoldDB" id="A0A183TGQ1"/>
<proteinExistence type="predicted"/>
<gene>
    <name evidence="2" type="ORF">SSLN_LOCUS15649</name>
</gene>
<dbReference type="WBParaSite" id="SSLN_0001624001-mRNA-1">
    <property type="protein sequence ID" value="SSLN_0001624001-mRNA-1"/>
    <property type="gene ID" value="SSLN_0001624001"/>
</dbReference>
<reference evidence="2 3" key="2">
    <citation type="submission" date="2018-11" db="EMBL/GenBank/DDBJ databases">
        <authorList>
            <consortium name="Pathogen Informatics"/>
        </authorList>
    </citation>
    <scope>NUCLEOTIDE SEQUENCE [LARGE SCALE GENOMIC DNA]</scope>
    <source>
        <strain evidence="2 3">NST_G2</strain>
    </source>
</reference>
<protein>
    <submittedName>
        <fullName evidence="2 4">Uncharacterized protein</fullName>
    </submittedName>
</protein>
<evidence type="ECO:0000256" key="1">
    <source>
        <dbReference type="SAM" id="MobiDB-lite"/>
    </source>
</evidence>
<keyword evidence="3" id="KW-1185">Reference proteome</keyword>
<dbReference type="EMBL" id="UYSU01040157">
    <property type="protein sequence ID" value="VDM02035.1"/>
    <property type="molecule type" value="Genomic_DNA"/>
</dbReference>
<feature type="compositionally biased region" description="Basic and acidic residues" evidence="1">
    <location>
        <begin position="150"/>
        <end position="159"/>
    </location>
</feature>
<name>A0A183TGQ1_SCHSO</name>
<organism evidence="4">
    <name type="scientific">Schistocephalus solidus</name>
    <name type="common">Tapeworm</name>
    <dbReference type="NCBI Taxonomy" id="70667"/>
    <lineage>
        <taxon>Eukaryota</taxon>
        <taxon>Metazoa</taxon>
        <taxon>Spiralia</taxon>
        <taxon>Lophotrochozoa</taxon>
        <taxon>Platyhelminthes</taxon>
        <taxon>Cestoda</taxon>
        <taxon>Eucestoda</taxon>
        <taxon>Diphyllobothriidea</taxon>
        <taxon>Diphyllobothriidae</taxon>
        <taxon>Schistocephalus</taxon>
    </lineage>
</organism>
<evidence type="ECO:0000313" key="3">
    <source>
        <dbReference type="Proteomes" id="UP000275846"/>
    </source>
</evidence>
<evidence type="ECO:0000313" key="2">
    <source>
        <dbReference type="EMBL" id="VDM02035.1"/>
    </source>
</evidence>
<sequence>MSRFQCFFGLGVGGRNFSSGSKLETQFFILSFVLLILSRLPPRPNILGGARLCGQSRFTLPQNRFRRNGHSFNSSLRDALLGADELVIRKAPNAGHASRLNATDTMDHSPRFGDVRRGPTMCSSPQLAIGRANTSGLSPHAPPIINTPSAKEDAGRDTDTDTADPVVYRGDREASLEARRLASYPAGQPRDESTPSAIERYDWPAPASSAVVLAELSKCAQSVGMLQSGDLLFCFI</sequence>
<dbReference type="Proteomes" id="UP000275846">
    <property type="component" value="Unassembled WGS sequence"/>
</dbReference>
<reference evidence="4" key="1">
    <citation type="submission" date="2016-06" db="UniProtKB">
        <authorList>
            <consortium name="WormBaseParasite"/>
        </authorList>
    </citation>
    <scope>IDENTIFICATION</scope>
</reference>